<keyword evidence="1" id="KW-0802">TPR repeat</keyword>
<dbReference type="InterPro" id="IPR036680">
    <property type="entry name" value="SPOR-like_sf"/>
</dbReference>
<dbReference type="Proteomes" id="UP000293623">
    <property type="component" value="Unassembled WGS sequence"/>
</dbReference>
<dbReference type="SUPFAM" id="SSF48452">
    <property type="entry name" value="TPR-like"/>
    <property type="match status" value="1"/>
</dbReference>
<dbReference type="PROSITE" id="PS51724">
    <property type="entry name" value="SPOR"/>
    <property type="match status" value="1"/>
</dbReference>
<feature type="chain" id="PRO_5020955970" evidence="2">
    <location>
        <begin position="23"/>
        <end position="460"/>
    </location>
</feature>
<dbReference type="Pfam" id="PF05036">
    <property type="entry name" value="SPOR"/>
    <property type="match status" value="1"/>
</dbReference>
<dbReference type="InterPro" id="IPR011990">
    <property type="entry name" value="TPR-like_helical_dom_sf"/>
</dbReference>
<proteinExistence type="predicted"/>
<dbReference type="PROSITE" id="PS50005">
    <property type="entry name" value="TPR"/>
    <property type="match status" value="1"/>
</dbReference>
<dbReference type="InterPro" id="IPR019734">
    <property type="entry name" value="TPR_rpt"/>
</dbReference>
<evidence type="ECO:0000313" key="5">
    <source>
        <dbReference type="Proteomes" id="UP000293623"/>
    </source>
</evidence>
<protein>
    <submittedName>
        <fullName evidence="4">SPOR domain-containing protein</fullName>
    </submittedName>
</protein>
<evidence type="ECO:0000313" key="4">
    <source>
        <dbReference type="EMBL" id="RXZ65519.1"/>
    </source>
</evidence>
<dbReference type="OrthoDB" id="7388953at2"/>
<reference evidence="4 5" key="1">
    <citation type="submission" date="2019-01" db="EMBL/GenBank/DDBJ databases">
        <title>Altererythrobacter rhizovicinus sp. nov., isolated from the rhizosphere soil of Haloxylon ammodendron.</title>
        <authorList>
            <person name="Li H.-P."/>
            <person name="Gou J.-Y."/>
            <person name="Yao D."/>
            <person name="Han Q.-Q."/>
            <person name="Shao K.-Z."/>
            <person name="Zhao Q."/>
            <person name="Zhang J.-L."/>
        </authorList>
    </citation>
    <scope>NUCLEOTIDE SEQUENCE [LARGE SCALE GENOMIC DNA]</scope>
    <source>
        <strain evidence="4 5">AY-3R</strain>
    </source>
</reference>
<sequence>MIRTVKTTRLATLALTTALATAVLSGCTTKGAPPANLSANKAQSALGEGKAGKAVVHAEAAVLAEPRNAQYRAMLGAAYLEAGRFQSAATSFQDAMSLGDNSPRTALSYALAQTAVGNYPRAVAVLDDWRDDLDPADLGLALALAGEPERGARVLADALRGGQNTAKVRQNLAYAYALQGNWRAARLMAAEDVPADQVGARMAEWARAVQPEMYQVRIATLLDAPVVRDPGQPIGLALSNHPSSEQLAAEAAALARPAAEERPAALAAAAPAGELEPVDPGPQLAVATPRVETPADVRSAFAAPAPSGATPAQITESAIAFVSNPVVQKMPARYGAQATAARESRAAPHVAAADMPAAEFEAANGKHLVQLGSFSSHEGARRAWGVYARQYPGLDRYRMVITEAKVRGKTYYRVSAGGLERADARSMCSTVKARGQGCIAWAEGRPLPGAVDAGVRMARR</sequence>
<feature type="domain" description="SPOR" evidence="3">
    <location>
        <begin position="361"/>
        <end position="444"/>
    </location>
</feature>
<dbReference type="EMBL" id="SDPV01000001">
    <property type="protein sequence ID" value="RXZ65519.1"/>
    <property type="molecule type" value="Genomic_DNA"/>
</dbReference>
<comment type="caution">
    <text evidence="4">The sequence shown here is derived from an EMBL/GenBank/DDBJ whole genome shotgun (WGS) entry which is preliminary data.</text>
</comment>
<accession>A0A4Q2KM31</accession>
<keyword evidence="5" id="KW-1185">Reference proteome</keyword>
<keyword evidence="2" id="KW-0732">Signal</keyword>
<organism evidence="4 5">
    <name type="scientific">Pelagerythrobacter rhizovicinus</name>
    <dbReference type="NCBI Taxonomy" id="2268576"/>
    <lineage>
        <taxon>Bacteria</taxon>
        <taxon>Pseudomonadati</taxon>
        <taxon>Pseudomonadota</taxon>
        <taxon>Alphaproteobacteria</taxon>
        <taxon>Sphingomonadales</taxon>
        <taxon>Erythrobacteraceae</taxon>
        <taxon>Pelagerythrobacter</taxon>
    </lineage>
</organism>
<dbReference type="AlphaFoldDB" id="A0A4Q2KM31"/>
<evidence type="ECO:0000256" key="1">
    <source>
        <dbReference type="PROSITE-ProRule" id="PRU00339"/>
    </source>
</evidence>
<name>A0A4Q2KM31_9SPHN</name>
<dbReference type="Gene3D" id="3.30.70.1070">
    <property type="entry name" value="Sporulation related repeat"/>
    <property type="match status" value="1"/>
</dbReference>
<dbReference type="Gene3D" id="1.25.40.10">
    <property type="entry name" value="Tetratricopeptide repeat domain"/>
    <property type="match status" value="1"/>
</dbReference>
<dbReference type="PROSITE" id="PS51257">
    <property type="entry name" value="PROKAR_LIPOPROTEIN"/>
    <property type="match status" value="1"/>
</dbReference>
<dbReference type="GO" id="GO:0042834">
    <property type="term" value="F:peptidoglycan binding"/>
    <property type="evidence" value="ECO:0007669"/>
    <property type="project" value="InterPro"/>
</dbReference>
<evidence type="ECO:0000256" key="2">
    <source>
        <dbReference type="SAM" id="SignalP"/>
    </source>
</evidence>
<feature type="signal peptide" evidence="2">
    <location>
        <begin position="1"/>
        <end position="22"/>
    </location>
</feature>
<dbReference type="RefSeq" id="WP_129523004.1">
    <property type="nucleotide sequence ID" value="NZ_SDPV01000001.1"/>
</dbReference>
<dbReference type="InterPro" id="IPR007730">
    <property type="entry name" value="SPOR-like_dom"/>
</dbReference>
<gene>
    <name evidence="4" type="ORF">ETX26_01825</name>
</gene>
<feature type="repeat" description="TPR" evidence="1">
    <location>
        <begin position="69"/>
        <end position="102"/>
    </location>
</feature>
<evidence type="ECO:0000259" key="3">
    <source>
        <dbReference type="PROSITE" id="PS51724"/>
    </source>
</evidence>
<dbReference type="SUPFAM" id="SSF110997">
    <property type="entry name" value="Sporulation related repeat"/>
    <property type="match status" value="1"/>
</dbReference>